<reference evidence="1" key="1">
    <citation type="submission" date="2016-07" db="EMBL/GenBank/DDBJ databases">
        <authorList>
            <person name="Bretaudeau A."/>
        </authorList>
    </citation>
    <scope>NUCLEOTIDE SEQUENCE</scope>
    <source>
        <strain evidence="1">Rice</strain>
        <tissue evidence="1">Whole body</tissue>
    </source>
</reference>
<proteinExistence type="predicted"/>
<protein>
    <submittedName>
        <fullName evidence="1">SFRICE_008818</fullName>
    </submittedName>
</protein>
<gene>
    <name evidence="1" type="ORF">SFRICE_008818</name>
</gene>
<organism evidence="1">
    <name type="scientific">Spodoptera frugiperda</name>
    <name type="common">Fall armyworm</name>
    <dbReference type="NCBI Taxonomy" id="7108"/>
    <lineage>
        <taxon>Eukaryota</taxon>
        <taxon>Metazoa</taxon>
        <taxon>Ecdysozoa</taxon>
        <taxon>Arthropoda</taxon>
        <taxon>Hexapoda</taxon>
        <taxon>Insecta</taxon>
        <taxon>Pterygota</taxon>
        <taxon>Neoptera</taxon>
        <taxon>Endopterygota</taxon>
        <taxon>Lepidoptera</taxon>
        <taxon>Glossata</taxon>
        <taxon>Ditrysia</taxon>
        <taxon>Noctuoidea</taxon>
        <taxon>Noctuidae</taxon>
        <taxon>Amphipyrinae</taxon>
        <taxon>Spodoptera</taxon>
    </lineage>
</organism>
<sequence>MNTWSHLELDASPRPATILGCFILSNIPSSLRAAMEYPSLSLIFLSCLRAMISPVCLSLAAWITPNTPSSTLLRYVNSSTDRTDRQRWYDGRKGDLAPVVSDKDFITIELEFCATYSDHSDGRNMAGSIATGSSLKYLSSLFQVTFLSTRSPKYILCRLVTAKLLNSIRERNWSQSREPQPCVRAQRADDVMNMAGSIATGCSLKYVCSNAAAAVILLEGS</sequence>
<evidence type="ECO:0000313" key="1">
    <source>
        <dbReference type="EMBL" id="SOQ53459.1"/>
    </source>
</evidence>
<accession>A0A2H1WK79</accession>
<dbReference type="AlphaFoldDB" id="A0A2H1WK79"/>
<dbReference type="EMBL" id="ODYU01009201">
    <property type="protein sequence ID" value="SOQ53459.1"/>
    <property type="molecule type" value="Genomic_DNA"/>
</dbReference>
<name>A0A2H1WK79_SPOFR</name>